<reference evidence="1 2" key="1">
    <citation type="submission" date="2020-08" db="EMBL/GenBank/DDBJ databases">
        <title>Genomic Encyclopedia of Type Strains, Phase III (KMG-III): the genomes of soil and plant-associated and newly described type strains.</title>
        <authorList>
            <person name="Whitman W."/>
        </authorList>
    </citation>
    <scope>NUCLEOTIDE SEQUENCE [LARGE SCALE GENOMIC DNA]</scope>
    <source>
        <strain evidence="1 2">CECT 8693</strain>
    </source>
</reference>
<sequence length="93" mass="10879">MDSTKIKDVLRNEEIEILISSPYERSILTIKDLAIGLNIEIVLEEDLRERQLVGEGSVITRKDFFLIRKENYMKTGIIRFQAESQVKMHKRGQ</sequence>
<dbReference type="InterPro" id="IPR013078">
    <property type="entry name" value="His_Pase_superF_clade-1"/>
</dbReference>
<proteinExistence type="predicted"/>
<gene>
    <name evidence="1" type="ORF">FHR92_002665</name>
</gene>
<evidence type="ECO:0000313" key="2">
    <source>
        <dbReference type="Proteomes" id="UP000567067"/>
    </source>
</evidence>
<evidence type="ECO:0000313" key="1">
    <source>
        <dbReference type="EMBL" id="MBA9086192.1"/>
    </source>
</evidence>
<organism evidence="1 2">
    <name type="scientific">Fontibacillus solani</name>
    <dbReference type="NCBI Taxonomy" id="1572857"/>
    <lineage>
        <taxon>Bacteria</taxon>
        <taxon>Bacillati</taxon>
        <taxon>Bacillota</taxon>
        <taxon>Bacilli</taxon>
        <taxon>Bacillales</taxon>
        <taxon>Paenibacillaceae</taxon>
        <taxon>Fontibacillus</taxon>
    </lineage>
</organism>
<dbReference type="Gene3D" id="3.40.50.1240">
    <property type="entry name" value="Phosphoglycerate mutase-like"/>
    <property type="match status" value="1"/>
</dbReference>
<name>A0A7W3XRZ2_9BACL</name>
<comment type="caution">
    <text evidence="1">The sequence shown here is derived from an EMBL/GenBank/DDBJ whole genome shotgun (WGS) entry which is preliminary data.</text>
</comment>
<accession>A0A7W3XRZ2</accession>
<dbReference type="InterPro" id="IPR029033">
    <property type="entry name" value="His_PPase_superfam"/>
</dbReference>
<keyword evidence="2" id="KW-1185">Reference proteome</keyword>
<dbReference type="AlphaFoldDB" id="A0A7W3XRZ2"/>
<dbReference type="Pfam" id="PF00300">
    <property type="entry name" value="His_Phos_1"/>
    <property type="match status" value="1"/>
</dbReference>
<dbReference type="EMBL" id="JACJIP010000016">
    <property type="protein sequence ID" value="MBA9086192.1"/>
    <property type="molecule type" value="Genomic_DNA"/>
</dbReference>
<dbReference type="SUPFAM" id="SSF53254">
    <property type="entry name" value="Phosphoglycerate mutase-like"/>
    <property type="match status" value="1"/>
</dbReference>
<protein>
    <submittedName>
        <fullName evidence="1">Broad specificity phosphatase PhoE</fullName>
    </submittedName>
</protein>
<dbReference type="Proteomes" id="UP000567067">
    <property type="component" value="Unassembled WGS sequence"/>
</dbReference>